<accession>A0A1I3HQ93</accession>
<dbReference type="AlphaFoldDB" id="A0A1I3HQ93"/>
<feature type="domain" description="RNA polymerase sigma factor 70 region 4 type 2" evidence="6">
    <location>
        <begin position="144"/>
        <end position="195"/>
    </location>
</feature>
<organism evidence="7 8">
    <name type="scientific">Planctomicrobium piriforme</name>
    <dbReference type="NCBI Taxonomy" id="1576369"/>
    <lineage>
        <taxon>Bacteria</taxon>
        <taxon>Pseudomonadati</taxon>
        <taxon>Planctomycetota</taxon>
        <taxon>Planctomycetia</taxon>
        <taxon>Planctomycetales</taxon>
        <taxon>Planctomycetaceae</taxon>
        <taxon>Planctomicrobium</taxon>
    </lineage>
</organism>
<evidence type="ECO:0000256" key="4">
    <source>
        <dbReference type="ARBA" id="ARBA00023163"/>
    </source>
</evidence>
<dbReference type="InterPro" id="IPR036388">
    <property type="entry name" value="WH-like_DNA-bd_sf"/>
</dbReference>
<comment type="similarity">
    <text evidence="1">Belongs to the sigma-70 factor family. ECF subfamily.</text>
</comment>
<dbReference type="InterPro" id="IPR014331">
    <property type="entry name" value="RNA_pol_sigma70_ECF_RHOBA"/>
</dbReference>
<dbReference type="EMBL" id="FOQD01000008">
    <property type="protein sequence ID" value="SFI37759.1"/>
    <property type="molecule type" value="Genomic_DNA"/>
</dbReference>
<dbReference type="STRING" id="1576369.SAMN05421753_108148"/>
<dbReference type="Pfam" id="PF04542">
    <property type="entry name" value="Sigma70_r2"/>
    <property type="match status" value="1"/>
</dbReference>
<dbReference type="NCBIfam" id="TIGR02989">
    <property type="entry name" value="Sig-70_gvs1"/>
    <property type="match status" value="1"/>
</dbReference>
<dbReference type="Gene3D" id="1.10.10.10">
    <property type="entry name" value="Winged helix-like DNA-binding domain superfamily/Winged helix DNA-binding domain"/>
    <property type="match status" value="1"/>
</dbReference>
<keyword evidence="4" id="KW-0804">Transcription</keyword>
<dbReference type="InterPro" id="IPR013325">
    <property type="entry name" value="RNA_pol_sigma_r2"/>
</dbReference>
<dbReference type="CDD" id="cd06171">
    <property type="entry name" value="Sigma70_r4"/>
    <property type="match status" value="1"/>
</dbReference>
<dbReference type="InterPro" id="IPR039425">
    <property type="entry name" value="RNA_pol_sigma-70-like"/>
</dbReference>
<reference evidence="8" key="1">
    <citation type="submission" date="2016-10" db="EMBL/GenBank/DDBJ databases">
        <authorList>
            <person name="Varghese N."/>
            <person name="Submissions S."/>
        </authorList>
    </citation>
    <scope>NUCLEOTIDE SEQUENCE [LARGE SCALE GENOMIC DNA]</scope>
    <source>
        <strain evidence="8">DSM 26348</strain>
    </source>
</reference>
<evidence type="ECO:0000259" key="6">
    <source>
        <dbReference type="Pfam" id="PF08281"/>
    </source>
</evidence>
<feature type="domain" description="RNA polymerase sigma-70 region 2" evidence="5">
    <location>
        <begin position="51"/>
        <end position="114"/>
    </location>
</feature>
<dbReference type="InterPro" id="IPR013324">
    <property type="entry name" value="RNA_pol_sigma_r3/r4-like"/>
</dbReference>
<evidence type="ECO:0000313" key="8">
    <source>
        <dbReference type="Proteomes" id="UP000199518"/>
    </source>
</evidence>
<evidence type="ECO:0000259" key="5">
    <source>
        <dbReference type="Pfam" id="PF04542"/>
    </source>
</evidence>
<dbReference type="PANTHER" id="PTHR43133">
    <property type="entry name" value="RNA POLYMERASE ECF-TYPE SIGMA FACTO"/>
    <property type="match status" value="1"/>
</dbReference>
<dbReference type="NCBIfam" id="TIGR02937">
    <property type="entry name" value="sigma70-ECF"/>
    <property type="match status" value="1"/>
</dbReference>
<dbReference type="GO" id="GO:0006352">
    <property type="term" value="P:DNA-templated transcription initiation"/>
    <property type="evidence" value="ECO:0007669"/>
    <property type="project" value="InterPro"/>
</dbReference>
<proteinExistence type="inferred from homology"/>
<dbReference type="GO" id="GO:0003677">
    <property type="term" value="F:DNA binding"/>
    <property type="evidence" value="ECO:0007669"/>
    <property type="project" value="InterPro"/>
</dbReference>
<dbReference type="InterPro" id="IPR013249">
    <property type="entry name" value="RNA_pol_sigma70_r4_t2"/>
</dbReference>
<keyword evidence="3" id="KW-0731">Sigma factor</keyword>
<keyword evidence="2" id="KW-0805">Transcription regulation</keyword>
<dbReference type="GO" id="GO:0016987">
    <property type="term" value="F:sigma factor activity"/>
    <property type="evidence" value="ECO:0007669"/>
    <property type="project" value="UniProtKB-KW"/>
</dbReference>
<dbReference type="Proteomes" id="UP000199518">
    <property type="component" value="Unassembled WGS sequence"/>
</dbReference>
<evidence type="ECO:0000256" key="3">
    <source>
        <dbReference type="ARBA" id="ARBA00023082"/>
    </source>
</evidence>
<dbReference type="Gene3D" id="1.10.1740.10">
    <property type="match status" value="1"/>
</dbReference>
<dbReference type="SUPFAM" id="SSF88659">
    <property type="entry name" value="Sigma3 and sigma4 domains of RNA polymerase sigma factors"/>
    <property type="match status" value="1"/>
</dbReference>
<dbReference type="Pfam" id="PF08281">
    <property type="entry name" value="Sigma70_r4_2"/>
    <property type="match status" value="1"/>
</dbReference>
<dbReference type="InterPro" id="IPR014284">
    <property type="entry name" value="RNA_pol_sigma-70_dom"/>
</dbReference>
<dbReference type="InterPro" id="IPR007627">
    <property type="entry name" value="RNA_pol_sigma70_r2"/>
</dbReference>
<dbReference type="PANTHER" id="PTHR43133:SF51">
    <property type="entry name" value="RNA POLYMERASE SIGMA FACTOR"/>
    <property type="match status" value="1"/>
</dbReference>
<evidence type="ECO:0000313" key="7">
    <source>
        <dbReference type="EMBL" id="SFI37759.1"/>
    </source>
</evidence>
<keyword evidence="8" id="KW-1185">Reference proteome</keyword>
<dbReference type="SUPFAM" id="SSF88946">
    <property type="entry name" value="Sigma2 domain of RNA polymerase sigma factors"/>
    <property type="match status" value="1"/>
</dbReference>
<evidence type="ECO:0000256" key="2">
    <source>
        <dbReference type="ARBA" id="ARBA00023015"/>
    </source>
</evidence>
<name>A0A1I3HQ93_9PLAN</name>
<protein>
    <submittedName>
        <fullName evidence="7">RNA polymerase sigma-70 factor, ECF subfamily</fullName>
    </submittedName>
</protein>
<sequence>MFPHLESISPPVICETMENKTQLLPESGDESSSALLQSRSRELLARNWVKVQPALTAFIMASTPQFSDAEDLLQEVAAEVALRFDDYDPSRPFLPWAMWVAKIKVADFYRAKERGKVVFLDESIEALGEACLRVQESLSEEKWALEKCLTQLTDRSRSLLKLRYFDDLKPHEISEQLGLSPGSVRVTLSRIRTTLAECVQKSLGRLPASHG</sequence>
<gene>
    <name evidence="7" type="ORF">SAMN05421753_108148</name>
</gene>
<evidence type="ECO:0000256" key="1">
    <source>
        <dbReference type="ARBA" id="ARBA00010641"/>
    </source>
</evidence>